<proteinExistence type="inferred from homology"/>
<reference evidence="9 10" key="1">
    <citation type="submission" date="2021-03" db="EMBL/GenBank/DDBJ databases">
        <title>Genomic Encyclopedia of Type Strains, Phase IV (KMG-IV): sequencing the most valuable type-strain genomes for metagenomic binning, comparative biology and taxonomic classification.</title>
        <authorList>
            <person name="Goeker M."/>
        </authorList>
    </citation>
    <scope>NUCLEOTIDE SEQUENCE [LARGE SCALE GENOMIC DNA]</scope>
    <source>
        <strain evidence="9 10">DSM 6139</strain>
    </source>
</reference>
<dbReference type="PANTHER" id="PTHR18919:SF107">
    <property type="entry name" value="ACETYL-COA ACETYLTRANSFERASE, CYTOSOLIC"/>
    <property type="match status" value="1"/>
</dbReference>
<dbReference type="GO" id="GO:0003985">
    <property type="term" value="F:acetyl-CoA C-acetyltransferase activity"/>
    <property type="evidence" value="ECO:0007669"/>
    <property type="project" value="UniProtKB-EC"/>
</dbReference>
<dbReference type="Gene3D" id="3.40.47.10">
    <property type="match status" value="2"/>
</dbReference>
<dbReference type="PANTHER" id="PTHR18919">
    <property type="entry name" value="ACETYL-COA C-ACYLTRANSFERASE"/>
    <property type="match status" value="1"/>
</dbReference>
<comment type="similarity">
    <text evidence="1 6">Belongs to the thiolase-like superfamily. Thiolase family.</text>
</comment>
<evidence type="ECO:0000259" key="8">
    <source>
        <dbReference type="Pfam" id="PF02803"/>
    </source>
</evidence>
<sequence>MRRRLEDPVVIVGAARTPVGAYLGDLKTVPTEELGAIALKEAARRAKIDIKDIDEVVTGHVNGTQVHNNLSRVISLLAGCKIESTAMTVNRICGSGFQSAINAYKDLVLSDAKFVAAGGAESLSRAEYFLPLEARWKGFTSGDFKVLDANLEGHRSAQPRSLYPLINHMGDTAEILVEKYSIPREDQDQFAYDSQMKAKAAMENGRFAQEIIPVEIKDRKGNVTVVEKDGHPKPNTVLEALAKLKPAFRRDGKGSVTAGNASGLNDGAAYEIFTLESTAKEKGLDVMAVMVDYAVVGVEPSEMGIGPVPAIRKVLENNNLTLEDIDYLEINEAFAGQTLACLKELGNYIGTPLYERLNVHGGAVALGHPLGMSGARILTSLCYEFLNNPDKKYAIGSACIGGGQGIAVLLENPKAK</sequence>
<feature type="domain" description="Thiolase C-terminal" evidence="8">
    <location>
        <begin position="285"/>
        <end position="411"/>
    </location>
</feature>
<evidence type="ECO:0000256" key="1">
    <source>
        <dbReference type="ARBA" id="ARBA00010982"/>
    </source>
</evidence>
<dbReference type="Pfam" id="PF00108">
    <property type="entry name" value="Thiolase_N"/>
    <property type="match status" value="1"/>
</dbReference>
<comment type="caution">
    <text evidence="9">The sequence shown here is derived from an EMBL/GenBank/DDBJ whole genome shotgun (WGS) entry which is preliminary data.</text>
</comment>
<evidence type="ECO:0000256" key="6">
    <source>
        <dbReference type="RuleBase" id="RU003557"/>
    </source>
</evidence>
<dbReference type="NCBIfam" id="TIGR01930">
    <property type="entry name" value="AcCoA-C-Actrans"/>
    <property type="match status" value="1"/>
</dbReference>
<dbReference type="RefSeq" id="WP_209461025.1">
    <property type="nucleotide sequence ID" value="NZ_JAGGKC010000046.1"/>
</dbReference>
<protein>
    <recommendedName>
        <fullName evidence="2">acetyl-CoA C-acetyltransferase</fullName>
        <ecNumber evidence="2">2.3.1.9</ecNumber>
    </recommendedName>
    <alternativeName>
        <fullName evidence="5">Acetoacetyl-CoA thiolase</fullName>
    </alternativeName>
</protein>
<dbReference type="InterPro" id="IPR020617">
    <property type="entry name" value="Thiolase_C"/>
</dbReference>
<evidence type="ECO:0000256" key="4">
    <source>
        <dbReference type="ARBA" id="ARBA00023315"/>
    </source>
</evidence>
<dbReference type="EMBL" id="JAGGKC010000046">
    <property type="protein sequence ID" value="MBP1920871.1"/>
    <property type="molecule type" value="Genomic_DNA"/>
</dbReference>
<evidence type="ECO:0000313" key="9">
    <source>
        <dbReference type="EMBL" id="MBP1920871.1"/>
    </source>
</evidence>
<gene>
    <name evidence="9" type="ORF">J2Z34_003391</name>
</gene>
<evidence type="ECO:0000256" key="5">
    <source>
        <dbReference type="ARBA" id="ARBA00030755"/>
    </source>
</evidence>
<organism evidence="9 10">
    <name type="scientific">Youngiibacter multivorans</name>
    <dbReference type="NCBI Taxonomy" id="937251"/>
    <lineage>
        <taxon>Bacteria</taxon>
        <taxon>Bacillati</taxon>
        <taxon>Bacillota</taxon>
        <taxon>Clostridia</taxon>
        <taxon>Eubacteriales</taxon>
        <taxon>Clostridiaceae</taxon>
        <taxon>Youngiibacter</taxon>
    </lineage>
</organism>
<keyword evidence="3 6" id="KW-0808">Transferase</keyword>
<name>A0ABS4G8J2_9CLOT</name>
<evidence type="ECO:0000256" key="3">
    <source>
        <dbReference type="ARBA" id="ARBA00022679"/>
    </source>
</evidence>
<dbReference type="PIRSF" id="PIRSF000429">
    <property type="entry name" value="Ac-CoA_Ac_transf"/>
    <property type="match status" value="1"/>
</dbReference>
<evidence type="ECO:0000259" key="7">
    <source>
        <dbReference type="Pfam" id="PF00108"/>
    </source>
</evidence>
<dbReference type="EC" id="2.3.1.9" evidence="2"/>
<dbReference type="InterPro" id="IPR002155">
    <property type="entry name" value="Thiolase"/>
</dbReference>
<feature type="domain" description="Thiolase N-terminal" evidence="7">
    <location>
        <begin position="9"/>
        <end position="274"/>
    </location>
</feature>
<dbReference type="Pfam" id="PF02803">
    <property type="entry name" value="Thiolase_C"/>
    <property type="match status" value="1"/>
</dbReference>
<dbReference type="InterPro" id="IPR020610">
    <property type="entry name" value="Thiolase_AS"/>
</dbReference>
<evidence type="ECO:0000256" key="2">
    <source>
        <dbReference type="ARBA" id="ARBA00012705"/>
    </source>
</evidence>
<dbReference type="CDD" id="cd00751">
    <property type="entry name" value="thiolase"/>
    <property type="match status" value="1"/>
</dbReference>
<keyword evidence="10" id="KW-1185">Reference proteome</keyword>
<accession>A0ABS4G8J2</accession>
<dbReference type="PROSITE" id="PS00737">
    <property type="entry name" value="THIOLASE_2"/>
    <property type="match status" value="1"/>
</dbReference>
<keyword evidence="4 6" id="KW-0012">Acyltransferase</keyword>
<dbReference type="InterPro" id="IPR020613">
    <property type="entry name" value="Thiolase_CS"/>
</dbReference>
<evidence type="ECO:0000313" key="10">
    <source>
        <dbReference type="Proteomes" id="UP001519271"/>
    </source>
</evidence>
<dbReference type="SUPFAM" id="SSF53901">
    <property type="entry name" value="Thiolase-like"/>
    <property type="match status" value="2"/>
</dbReference>
<dbReference type="InterPro" id="IPR016039">
    <property type="entry name" value="Thiolase-like"/>
</dbReference>
<dbReference type="Proteomes" id="UP001519271">
    <property type="component" value="Unassembled WGS sequence"/>
</dbReference>
<dbReference type="PROSITE" id="PS00099">
    <property type="entry name" value="THIOLASE_3"/>
    <property type="match status" value="1"/>
</dbReference>
<dbReference type="InterPro" id="IPR020616">
    <property type="entry name" value="Thiolase_N"/>
</dbReference>